<dbReference type="AlphaFoldDB" id="A0A7I8WCI2"/>
<feature type="transmembrane region" description="Helical" evidence="1">
    <location>
        <begin position="560"/>
        <end position="587"/>
    </location>
</feature>
<evidence type="ECO:0000313" key="3">
    <source>
        <dbReference type="EMBL" id="CAD5125811.1"/>
    </source>
</evidence>
<keyword evidence="1" id="KW-1133">Transmembrane helix</keyword>
<dbReference type="GO" id="GO:0005525">
    <property type="term" value="F:GTP binding"/>
    <property type="evidence" value="ECO:0007669"/>
    <property type="project" value="InterPro"/>
</dbReference>
<accession>A0A7I8WCI2</accession>
<evidence type="ECO:0000256" key="1">
    <source>
        <dbReference type="SAM" id="Phobius"/>
    </source>
</evidence>
<dbReference type="PANTHER" id="PTHR10751">
    <property type="entry name" value="GUANYLATE BINDING PROTEIN"/>
    <property type="match status" value="1"/>
</dbReference>
<dbReference type="GO" id="GO:0003924">
    <property type="term" value="F:GTPase activity"/>
    <property type="evidence" value="ECO:0007669"/>
    <property type="project" value="InterPro"/>
</dbReference>
<organism evidence="3 4">
    <name type="scientific">Dimorphilus gyrociliatus</name>
    <dbReference type="NCBI Taxonomy" id="2664684"/>
    <lineage>
        <taxon>Eukaryota</taxon>
        <taxon>Metazoa</taxon>
        <taxon>Spiralia</taxon>
        <taxon>Lophotrochozoa</taxon>
        <taxon>Annelida</taxon>
        <taxon>Polychaeta</taxon>
        <taxon>Polychaeta incertae sedis</taxon>
        <taxon>Dinophilidae</taxon>
        <taxon>Dimorphilus</taxon>
    </lineage>
</organism>
<keyword evidence="1" id="KW-0472">Membrane</keyword>
<reference evidence="3 4" key="1">
    <citation type="submission" date="2020-08" db="EMBL/GenBank/DDBJ databases">
        <authorList>
            <person name="Hejnol A."/>
        </authorList>
    </citation>
    <scope>NUCLEOTIDE SEQUENCE [LARGE SCALE GENOMIC DNA]</scope>
</reference>
<dbReference type="Pfam" id="PF02263">
    <property type="entry name" value="GBP"/>
    <property type="match status" value="1"/>
</dbReference>
<dbReference type="OrthoDB" id="7788754at2759"/>
<evidence type="ECO:0000313" key="4">
    <source>
        <dbReference type="Proteomes" id="UP000549394"/>
    </source>
</evidence>
<name>A0A7I8WCI2_9ANNE</name>
<feature type="transmembrane region" description="Helical" evidence="1">
    <location>
        <begin position="593"/>
        <end position="618"/>
    </location>
</feature>
<dbReference type="Gene3D" id="3.40.50.300">
    <property type="entry name" value="P-loop containing nucleotide triphosphate hydrolases"/>
    <property type="match status" value="1"/>
</dbReference>
<gene>
    <name evidence="3" type="ORF">DGYR_LOCUS13130</name>
</gene>
<dbReference type="SUPFAM" id="SSF52540">
    <property type="entry name" value="P-loop containing nucleoside triphosphate hydrolases"/>
    <property type="match status" value="1"/>
</dbReference>
<dbReference type="Proteomes" id="UP000549394">
    <property type="component" value="Unassembled WGS sequence"/>
</dbReference>
<keyword evidence="1" id="KW-0812">Transmembrane</keyword>
<comment type="caution">
    <text evidence="3">The sequence shown here is derived from an EMBL/GenBank/DDBJ whole genome shotgun (WGS) entry which is preliminary data.</text>
</comment>
<feature type="domain" description="Guanylate-binding protein N-terminal" evidence="2">
    <location>
        <begin position="35"/>
        <end position="251"/>
    </location>
</feature>
<evidence type="ECO:0000259" key="2">
    <source>
        <dbReference type="Pfam" id="PF02263"/>
    </source>
</evidence>
<dbReference type="InterPro" id="IPR027417">
    <property type="entry name" value="P-loop_NTPase"/>
</dbReference>
<proteinExistence type="predicted"/>
<dbReference type="EMBL" id="CAJFCJ010000029">
    <property type="protein sequence ID" value="CAD5125811.1"/>
    <property type="molecule type" value="Genomic_DNA"/>
</dbReference>
<keyword evidence="4" id="KW-1185">Reference proteome</keyword>
<protein>
    <submittedName>
        <fullName evidence="3">DgyrCDS14014</fullName>
    </submittedName>
</protein>
<sequence>MDNGKVIQLLSIDDDGSISLEEEGVIYLTEFCEGKRCLFISSSGSSRCGKSFLQNLIINETVYDKLEKDQGFASDSGMNSVTRGIQFWSRPIVQNVDGEDIFTFIMDSQGLNTIEELGKYDRFILSFLFSLCSIVLFNVEKRLTTAYLEELDFCSMYGLVGESCNRRQKNLIFIVRDWQYLNNYSYGDNTDYLKTNLKLENYPFSRSFEKISCYLLPNPGDQICSGLYKDLLLDVSNDFIKYVNDLKNFMMDQLYCLSKELLNTNSLNVGIDHIFDSLSSRKEIIERITPNEASYSKFMNINMILEGVENILSDRIQNEFDSCLQSSISVETFSFVCKTILEELKVTLYNSIKGENEDEQIMGKFTERANCKINANLKIYREKRILKSTIDNYKANMESFIFKFTTSIQYPKPFLECPFLLDAHKNFFSKAYLELKTLFGFEPEYDCLRSFTDNIQKVYYNIYHRSVQLEKAYLILDRNVRQHFDVIFVKKYENQISLNEVELEECRKEAFENFEHNLYLNDSIHQLFELNIDLDLKFTMQSRYADLQEFNEFIKKELNLTIGATVGHALLTIVGIAPAAVCAAVIIPTLGVTIPLAAGITGASAGAASVGGAVGFGLKPIIKSIVKRIDKKTSASAQEDFLSNQEVSFLDLFKKERSVEMTQEYLQVLPVRMKLKCQQIHNFETL</sequence>
<dbReference type="InterPro" id="IPR015894">
    <property type="entry name" value="Guanylate-bd_N"/>
</dbReference>